<evidence type="ECO:0000256" key="2">
    <source>
        <dbReference type="ARBA" id="ARBA00022448"/>
    </source>
</evidence>
<dbReference type="Gene3D" id="3.40.50.1980">
    <property type="entry name" value="Nitrogenase molybdenum iron protein domain"/>
    <property type="match status" value="1"/>
</dbReference>
<evidence type="ECO:0000256" key="6">
    <source>
        <dbReference type="SAM" id="SignalP"/>
    </source>
</evidence>
<dbReference type="InterPro" id="IPR006127">
    <property type="entry name" value="ZnuA-like"/>
</dbReference>
<evidence type="ECO:0000256" key="3">
    <source>
        <dbReference type="ARBA" id="ARBA00022729"/>
    </source>
</evidence>
<keyword evidence="3 6" id="KW-0732">Signal</keyword>
<keyword evidence="8" id="KW-1185">Reference proteome</keyword>
<dbReference type="Pfam" id="PF01297">
    <property type="entry name" value="ZnuA"/>
    <property type="match status" value="1"/>
</dbReference>
<protein>
    <submittedName>
        <fullName evidence="7">Zinc ABC transporter substrate-binding protein</fullName>
    </submittedName>
</protein>
<evidence type="ECO:0000256" key="1">
    <source>
        <dbReference type="ARBA" id="ARBA00011028"/>
    </source>
</evidence>
<sequence length="121" mass="13728">MKKILSLFLAFIFIFTGCTKTNLPSSSKDKDSKTIETEDNQAKNQKNSKEKLKVISSIYPIYDFTSKIAGDKIENDLLIPEGSEPHDFEIGPKEMKKLQEADIIFINGKGMEEWSEKAHGR</sequence>
<dbReference type="PANTHER" id="PTHR42953:SF3">
    <property type="entry name" value="HIGH-AFFINITY ZINC UPTAKE SYSTEM PROTEIN ZNUA"/>
    <property type="match status" value="1"/>
</dbReference>
<dbReference type="GO" id="GO:0007155">
    <property type="term" value="P:cell adhesion"/>
    <property type="evidence" value="ECO:0007669"/>
    <property type="project" value="InterPro"/>
</dbReference>
<comment type="similarity">
    <text evidence="1 4">Belongs to the bacterial solute-binding protein 9 family.</text>
</comment>
<feature type="region of interest" description="Disordered" evidence="5">
    <location>
        <begin position="20"/>
        <end position="49"/>
    </location>
</feature>
<feature type="signal peptide" evidence="6">
    <location>
        <begin position="1"/>
        <end position="20"/>
    </location>
</feature>
<dbReference type="PANTHER" id="PTHR42953">
    <property type="entry name" value="HIGH-AFFINITY ZINC UPTAKE SYSTEM PROTEIN ZNUA-RELATED"/>
    <property type="match status" value="1"/>
</dbReference>
<feature type="chain" id="PRO_5043679021" evidence="6">
    <location>
        <begin position="21"/>
        <end position="121"/>
    </location>
</feature>
<dbReference type="InterPro" id="IPR006128">
    <property type="entry name" value="Lipoprotein_PsaA-like"/>
</dbReference>
<dbReference type="SUPFAM" id="SSF53807">
    <property type="entry name" value="Helical backbone' metal receptor"/>
    <property type="match status" value="1"/>
</dbReference>
<dbReference type="AlphaFoldDB" id="A0AAW9MW41"/>
<dbReference type="RefSeq" id="WP_324618761.1">
    <property type="nucleotide sequence ID" value="NZ_JAYKOT010000001.1"/>
</dbReference>
<dbReference type="EMBL" id="JAYKOT010000001">
    <property type="protein sequence ID" value="MEB3428729.1"/>
    <property type="molecule type" value="Genomic_DNA"/>
</dbReference>
<comment type="caution">
    <text evidence="7">The sequence shown here is derived from an EMBL/GenBank/DDBJ whole genome shotgun (WGS) entry which is preliminary data.</text>
</comment>
<accession>A0AAW9MW41</accession>
<evidence type="ECO:0000313" key="8">
    <source>
        <dbReference type="Proteomes" id="UP001357733"/>
    </source>
</evidence>
<dbReference type="InterPro" id="IPR006129">
    <property type="entry name" value="AdhesinB"/>
</dbReference>
<keyword evidence="2 4" id="KW-0813">Transport</keyword>
<dbReference type="PROSITE" id="PS51257">
    <property type="entry name" value="PROKAR_LIPOPROTEIN"/>
    <property type="match status" value="1"/>
</dbReference>
<dbReference type="GO" id="GO:0046872">
    <property type="term" value="F:metal ion binding"/>
    <property type="evidence" value="ECO:0007669"/>
    <property type="project" value="InterPro"/>
</dbReference>
<evidence type="ECO:0000313" key="7">
    <source>
        <dbReference type="EMBL" id="MEB3428729.1"/>
    </source>
</evidence>
<dbReference type="PRINTS" id="PR00690">
    <property type="entry name" value="ADHESNFAMILY"/>
</dbReference>
<proteinExistence type="inferred from homology"/>
<dbReference type="InterPro" id="IPR050492">
    <property type="entry name" value="Bact_metal-bind_prot9"/>
</dbReference>
<gene>
    <name evidence="7" type="ORF">VLK81_01615</name>
</gene>
<dbReference type="PRINTS" id="PR00691">
    <property type="entry name" value="ADHESINB"/>
</dbReference>
<dbReference type="Proteomes" id="UP001357733">
    <property type="component" value="Unassembled WGS sequence"/>
</dbReference>
<dbReference type="GO" id="GO:0030001">
    <property type="term" value="P:metal ion transport"/>
    <property type="evidence" value="ECO:0007669"/>
    <property type="project" value="InterPro"/>
</dbReference>
<feature type="compositionally biased region" description="Basic and acidic residues" evidence="5">
    <location>
        <begin position="27"/>
        <end position="36"/>
    </location>
</feature>
<organism evidence="7 8">
    <name type="scientific">Citroniella saccharovorans</name>
    <dbReference type="NCBI Taxonomy" id="2053367"/>
    <lineage>
        <taxon>Bacteria</taxon>
        <taxon>Bacillati</taxon>
        <taxon>Bacillota</taxon>
        <taxon>Tissierellia</taxon>
        <taxon>Tissierellales</taxon>
        <taxon>Peptoniphilaceae</taxon>
        <taxon>Citroniella</taxon>
    </lineage>
</organism>
<evidence type="ECO:0000256" key="4">
    <source>
        <dbReference type="RuleBase" id="RU003512"/>
    </source>
</evidence>
<name>A0AAW9MW41_9FIRM</name>
<reference evidence="7 8" key="1">
    <citation type="submission" date="2024-01" db="EMBL/GenBank/DDBJ databases">
        <title>Complete genome sequence of Citroniella saccharovorans strain M6.X9, isolated from human fecal sample.</title>
        <authorList>
            <person name="Cheng G."/>
            <person name="Westerholm M."/>
            <person name="Schnurer A."/>
        </authorList>
    </citation>
    <scope>NUCLEOTIDE SEQUENCE [LARGE SCALE GENOMIC DNA]</scope>
    <source>
        <strain evidence="7 8">DSM 29873</strain>
    </source>
</reference>
<evidence type="ECO:0000256" key="5">
    <source>
        <dbReference type="SAM" id="MobiDB-lite"/>
    </source>
</evidence>